<keyword evidence="1" id="KW-0378">Hydrolase</keyword>
<dbReference type="EMBL" id="JALGCL010000001">
    <property type="protein sequence ID" value="MCJ0825195.1"/>
    <property type="molecule type" value="Genomic_DNA"/>
</dbReference>
<feature type="domain" description="Peptidase S9 prolyl oligopeptidase catalytic" evidence="3">
    <location>
        <begin position="438"/>
        <end position="647"/>
    </location>
</feature>
<evidence type="ECO:0000313" key="6">
    <source>
        <dbReference type="Proteomes" id="UP001165423"/>
    </source>
</evidence>
<evidence type="ECO:0000256" key="2">
    <source>
        <dbReference type="SAM" id="SignalP"/>
    </source>
</evidence>
<gene>
    <name evidence="5" type="ORF">MQC88_04360</name>
</gene>
<dbReference type="InterPro" id="IPR001375">
    <property type="entry name" value="Peptidase_S9_cat"/>
</dbReference>
<sequence length="656" mass="71765">MNRWTAAAAAGALFVLSANGAHAQALPVKDFARHAEIYSVTLSPAGDRVALAVPNAEGTETQLQVVDLDGSGKTQVLRFGSQQHVSDVLWSDDTQLVVSRARMQPLKAQPVSYGELMSTDIRGKDQETLFAYVPDSGSVRGRRKDQGFASVVKVLDSEPGKVLVDFTCWQYVCGEEGPSVTYKVDTRTGHREEVERYGEPAGFDFDQSGRARIMTTSDDNDEPVLHYRPGADAQWQPMPKSLAGRSVGTTWFAPDNNTVYAVVSDHGEPGQLYKLDLAAGTRTKLAGRDDVDIAYLMYEGHDGPPFAAVFDAAAPSIQYLDPKSEWAQLHLALLKQFPGEMLTITDASRDGKKVLFSVWSDRNPGAYYVFDRTAVKAQLIAEIEPWIKPAQMASTRPIEFTTRDGKTLFGLVTAKGAGPHPLVVMPHGGPHGPYDRWGYDPDAQFLASRGYAVLQVNFRGSGGRGNDFEEAGYREWGGKMMDDIADGVRWAIDHKLADPQRICSFGASFGGYAALMNPIRYPDLYKCAVGYVGVYDLTVMQEAGDIPDSKSGRRYLSRVLGDDQAVLLANSPARLVDRIKVPVFLIAGKDDRRVPMEQFDAQANAFAAAGTPVETLVVDGEGHGFYKPEHRETMYTRLAAFLDKYIGPDAKQVAGN</sequence>
<dbReference type="Pfam" id="PF10647">
    <property type="entry name" value="Gmad1"/>
    <property type="match status" value="1"/>
</dbReference>
<dbReference type="SUPFAM" id="SSF53474">
    <property type="entry name" value="alpha/beta-Hydrolases"/>
    <property type="match status" value="1"/>
</dbReference>
<feature type="domain" description="Lipoprotein LpqB C-terminal" evidence="4">
    <location>
        <begin position="4"/>
        <end position="112"/>
    </location>
</feature>
<dbReference type="InterPro" id="IPR029058">
    <property type="entry name" value="AB_hydrolase_fold"/>
</dbReference>
<evidence type="ECO:0000259" key="4">
    <source>
        <dbReference type="Pfam" id="PF10647"/>
    </source>
</evidence>
<dbReference type="PANTHER" id="PTHR42776:SF27">
    <property type="entry name" value="DIPEPTIDYL PEPTIDASE FAMILY MEMBER 6"/>
    <property type="match status" value="1"/>
</dbReference>
<organism evidence="5 6">
    <name type="scientific">Cognatiluteimonas sedimenti</name>
    <dbReference type="NCBI Taxonomy" id="2927791"/>
    <lineage>
        <taxon>Bacteria</taxon>
        <taxon>Pseudomonadati</taxon>
        <taxon>Pseudomonadota</taxon>
        <taxon>Gammaproteobacteria</taxon>
        <taxon>Lysobacterales</taxon>
        <taxon>Lysobacteraceae</taxon>
        <taxon>Cognatiluteimonas</taxon>
    </lineage>
</organism>
<dbReference type="Gene3D" id="3.40.50.1820">
    <property type="entry name" value="alpha/beta hydrolase"/>
    <property type="match status" value="1"/>
</dbReference>
<dbReference type="Proteomes" id="UP001165423">
    <property type="component" value="Unassembled WGS sequence"/>
</dbReference>
<dbReference type="InterPro" id="IPR018910">
    <property type="entry name" value="LpqB_C"/>
</dbReference>
<dbReference type="SUPFAM" id="SSF82171">
    <property type="entry name" value="DPP6 N-terminal domain-like"/>
    <property type="match status" value="1"/>
</dbReference>
<protein>
    <submittedName>
        <fullName evidence="5">S9 family peptidase</fullName>
    </submittedName>
</protein>
<dbReference type="PANTHER" id="PTHR42776">
    <property type="entry name" value="SERINE PEPTIDASE S9 FAMILY MEMBER"/>
    <property type="match status" value="1"/>
</dbReference>
<accession>A0ABT0A2J0</accession>
<dbReference type="RefSeq" id="WP_243319386.1">
    <property type="nucleotide sequence ID" value="NZ_JALGCL010000001.1"/>
</dbReference>
<dbReference type="Pfam" id="PF00326">
    <property type="entry name" value="Peptidase_S9"/>
    <property type="match status" value="1"/>
</dbReference>
<evidence type="ECO:0000259" key="3">
    <source>
        <dbReference type="Pfam" id="PF00326"/>
    </source>
</evidence>
<evidence type="ECO:0000256" key="1">
    <source>
        <dbReference type="ARBA" id="ARBA00022801"/>
    </source>
</evidence>
<evidence type="ECO:0000313" key="5">
    <source>
        <dbReference type="EMBL" id="MCJ0825195.1"/>
    </source>
</evidence>
<comment type="caution">
    <text evidence="5">The sequence shown here is derived from an EMBL/GenBank/DDBJ whole genome shotgun (WGS) entry which is preliminary data.</text>
</comment>
<proteinExistence type="predicted"/>
<feature type="chain" id="PRO_5046939106" evidence="2">
    <location>
        <begin position="24"/>
        <end position="656"/>
    </location>
</feature>
<reference evidence="5 6" key="1">
    <citation type="submission" date="2022-03" db="EMBL/GenBank/DDBJ databases">
        <title>Luteimonas soily sp. nov., a novel bacterium isolated from the soil.</title>
        <authorList>
            <person name="Zhang X."/>
        </authorList>
    </citation>
    <scope>NUCLEOTIDE SEQUENCE [LARGE SCALE GENOMIC DNA]</scope>
    <source>
        <strain evidence="5 6">50</strain>
    </source>
</reference>
<feature type="signal peptide" evidence="2">
    <location>
        <begin position="1"/>
        <end position="23"/>
    </location>
</feature>
<keyword evidence="6" id="KW-1185">Reference proteome</keyword>
<name>A0ABT0A2J0_9GAMM</name>
<keyword evidence="2" id="KW-0732">Signal</keyword>